<evidence type="ECO:0000313" key="2">
    <source>
        <dbReference type="Proteomes" id="UP000276733"/>
    </source>
</evidence>
<dbReference type="AlphaFoldDB" id="A0A7Z9C9W3"/>
<evidence type="ECO:0000313" key="1">
    <source>
        <dbReference type="EMBL" id="VDG81212.1"/>
    </source>
</evidence>
<gene>
    <name evidence="1" type="ORF">NCTC11458_00496</name>
</gene>
<dbReference type="EMBL" id="UYIQ01000001">
    <property type="protein sequence ID" value="VDG81212.1"/>
    <property type="molecule type" value="Genomic_DNA"/>
</dbReference>
<name>A0A7Z9C9W3_CAPOC</name>
<proteinExistence type="predicted"/>
<protein>
    <submittedName>
        <fullName evidence="1">Uncharacterized protein</fullName>
    </submittedName>
</protein>
<sequence>MFIIKTGNVHYMQRKDILHIIFLEMIDDFIKLIASSQQKILPSEIL</sequence>
<dbReference type="Proteomes" id="UP000276733">
    <property type="component" value="Unassembled WGS sequence"/>
</dbReference>
<organism evidence="1 2">
    <name type="scientific">Capnocytophaga ochracea</name>
    <dbReference type="NCBI Taxonomy" id="1018"/>
    <lineage>
        <taxon>Bacteria</taxon>
        <taxon>Pseudomonadati</taxon>
        <taxon>Bacteroidota</taxon>
        <taxon>Flavobacteriia</taxon>
        <taxon>Flavobacteriales</taxon>
        <taxon>Flavobacteriaceae</taxon>
        <taxon>Capnocytophaga</taxon>
    </lineage>
</organism>
<comment type="caution">
    <text evidence="1">The sequence shown here is derived from an EMBL/GenBank/DDBJ whole genome shotgun (WGS) entry which is preliminary data.</text>
</comment>
<reference evidence="1 2" key="1">
    <citation type="submission" date="2018-11" db="EMBL/GenBank/DDBJ databases">
        <authorList>
            <consortium name="Pathogen Informatics"/>
        </authorList>
    </citation>
    <scope>NUCLEOTIDE SEQUENCE [LARGE SCALE GENOMIC DNA]</scope>
    <source>
        <strain evidence="1 2">NCTC11458</strain>
    </source>
</reference>
<accession>A0A7Z9C9W3</accession>